<organism evidence="1 2">
    <name type="scientific">Lipomyces orientalis</name>
    <dbReference type="NCBI Taxonomy" id="1233043"/>
    <lineage>
        <taxon>Eukaryota</taxon>
        <taxon>Fungi</taxon>
        <taxon>Dikarya</taxon>
        <taxon>Ascomycota</taxon>
        <taxon>Saccharomycotina</taxon>
        <taxon>Lipomycetes</taxon>
        <taxon>Lipomycetales</taxon>
        <taxon>Lipomycetaceae</taxon>
        <taxon>Lipomyces</taxon>
    </lineage>
</organism>
<gene>
    <name evidence="1" type="ORF">V1517DRAFT_325196</name>
</gene>
<reference evidence="2" key="1">
    <citation type="journal article" date="2024" name="Front. Bioeng. Biotechnol.">
        <title>Genome-scale model development and genomic sequencing of the oleaginous clade Lipomyces.</title>
        <authorList>
            <person name="Czajka J.J."/>
            <person name="Han Y."/>
            <person name="Kim J."/>
            <person name="Mondo S.J."/>
            <person name="Hofstad B.A."/>
            <person name="Robles A."/>
            <person name="Haridas S."/>
            <person name="Riley R."/>
            <person name="LaButti K."/>
            <person name="Pangilinan J."/>
            <person name="Andreopoulos W."/>
            <person name="Lipzen A."/>
            <person name="Yan J."/>
            <person name="Wang M."/>
            <person name="Ng V."/>
            <person name="Grigoriev I.V."/>
            <person name="Spatafora J.W."/>
            <person name="Magnuson J.K."/>
            <person name="Baker S.E."/>
            <person name="Pomraning K.R."/>
        </authorList>
    </citation>
    <scope>NUCLEOTIDE SEQUENCE [LARGE SCALE GENOMIC DNA]</scope>
    <source>
        <strain evidence="2">CBS 10300</strain>
    </source>
</reference>
<evidence type="ECO:0000313" key="1">
    <source>
        <dbReference type="EMBL" id="KAK9321889.1"/>
    </source>
</evidence>
<sequence length="583" mass="64011">MAPRIGLPWALYRYRPCCLFARHLSREFRKYRQLNRLARASMATLPNLPLLAALSSHPPSKTAIIHNSSRKSFDFGSLLHDIFRWRAVLSKLGPGKRIAIMGENSYQFLVCLLAATSLPETIAVPLCPSHTAPEITYQLDDSDCCAIVSTERFKDKLAPLVNGREFVIYEETDLPHSDPVVIAKDDPTDAVNTSGIILYTSGTSGNPKGVVIPNATLHAQASSLIKAWQIGPTDTILHTLPLHHIHGILNALLVPLFVGATVVFQFPFAAGPVLSLLAHEDASAPKITVYTAVPTVYARLSTQYRSFPPDKQAAITAAIPKSLHLAMCGSAALPDPLRDGWAQLSGRHPQLLERYGMTEVGMALSQPLQEGERVSGSVGKPLPGVHARLVDKDTLEVLYECVGWQSEDWIAKKPEGDEQVLGEIELYGPTIFKEYWRKPQATVNSFVADASGRNWFRTGDIAGVDSAGRWWIKGRESMDIIKSGGEKLSALEIEREILSLAGIAECAVVGLPSPDWGQAVATVVVMQAGVEPITYDVLKADLKQRLTGYKIPKELKVVEQIPRNQMGKVNKKTLVKQVWPEKF</sequence>
<name>A0ACC3TL31_9ASCO</name>
<proteinExistence type="predicted"/>
<dbReference type="EMBL" id="MU970088">
    <property type="protein sequence ID" value="KAK9321889.1"/>
    <property type="molecule type" value="Genomic_DNA"/>
</dbReference>
<comment type="caution">
    <text evidence="1">The sequence shown here is derived from an EMBL/GenBank/DDBJ whole genome shotgun (WGS) entry which is preliminary data.</text>
</comment>
<accession>A0ACC3TL31</accession>
<evidence type="ECO:0000313" key="2">
    <source>
        <dbReference type="Proteomes" id="UP001489719"/>
    </source>
</evidence>
<keyword evidence="2" id="KW-1185">Reference proteome</keyword>
<dbReference type="Proteomes" id="UP001489719">
    <property type="component" value="Unassembled WGS sequence"/>
</dbReference>
<protein>
    <submittedName>
        <fullName evidence="1">Uncharacterized protein</fullName>
    </submittedName>
</protein>